<evidence type="ECO:0000259" key="1">
    <source>
        <dbReference type="PROSITE" id="PS51671"/>
    </source>
</evidence>
<name>A0A1H0RUU0_SELRU</name>
<proteinExistence type="predicted"/>
<dbReference type="Gene3D" id="3.30.2130.10">
    <property type="entry name" value="VC0802-like"/>
    <property type="match status" value="1"/>
</dbReference>
<dbReference type="Pfam" id="PF19571">
    <property type="entry name" value="ACT_8"/>
    <property type="match status" value="1"/>
</dbReference>
<protein>
    <submittedName>
        <fullName evidence="2">Uncharacterized conserved protein, contains tandem ACT domains</fullName>
    </submittedName>
</protein>
<dbReference type="InterPro" id="IPR045739">
    <property type="entry name" value="ACT_dom_pair"/>
</dbReference>
<dbReference type="RefSeq" id="WP_074572219.1">
    <property type="nucleotide sequence ID" value="NZ_FNJQ01000014.1"/>
</dbReference>
<dbReference type="CDD" id="cd04908">
    <property type="entry name" value="ACT_Bt0572_1"/>
    <property type="match status" value="1"/>
</dbReference>
<evidence type="ECO:0000313" key="2">
    <source>
        <dbReference type="EMBL" id="SDP33332.1"/>
    </source>
</evidence>
<dbReference type="OrthoDB" id="9790662at2"/>
<dbReference type="Proteomes" id="UP000182412">
    <property type="component" value="Unassembled WGS sequence"/>
</dbReference>
<dbReference type="InterPro" id="IPR002912">
    <property type="entry name" value="ACT_dom"/>
</dbReference>
<dbReference type="PROSITE" id="PS51671">
    <property type="entry name" value="ACT"/>
    <property type="match status" value="1"/>
</dbReference>
<dbReference type="PANTHER" id="PTHR40099:SF1">
    <property type="entry name" value="ACETOLACTATE SYNTHASE, SMALL SUBUNIT"/>
    <property type="match status" value="1"/>
</dbReference>
<dbReference type="SUPFAM" id="SSF55021">
    <property type="entry name" value="ACT-like"/>
    <property type="match status" value="2"/>
</dbReference>
<dbReference type="AlphaFoldDB" id="A0A1H0RUU0"/>
<dbReference type="CDD" id="cd04882">
    <property type="entry name" value="ACT_Bt0572_2"/>
    <property type="match status" value="1"/>
</dbReference>
<reference evidence="2 3" key="1">
    <citation type="submission" date="2016-10" db="EMBL/GenBank/DDBJ databases">
        <authorList>
            <person name="de Groot N.N."/>
        </authorList>
    </citation>
    <scope>NUCLEOTIDE SEQUENCE [LARGE SCALE GENOMIC DNA]</scope>
    <source>
        <strain evidence="2 3">S137</strain>
    </source>
</reference>
<organism evidence="2 3">
    <name type="scientific">Selenomonas ruminantium</name>
    <dbReference type="NCBI Taxonomy" id="971"/>
    <lineage>
        <taxon>Bacteria</taxon>
        <taxon>Bacillati</taxon>
        <taxon>Bacillota</taxon>
        <taxon>Negativicutes</taxon>
        <taxon>Selenomonadales</taxon>
        <taxon>Selenomonadaceae</taxon>
        <taxon>Selenomonas</taxon>
    </lineage>
</organism>
<feature type="domain" description="ACT" evidence="1">
    <location>
        <begin position="5"/>
        <end position="85"/>
    </location>
</feature>
<accession>A0A1H0RUU0</accession>
<dbReference type="InterPro" id="IPR045865">
    <property type="entry name" value="ACT-like_dom_sf"/>
</dbReference>
<evidence type="ECO:0000313" key="3">
    <source>
        <dbReference type="Proteomes" id="UP000182412"/>
    </source>
</evidence>
<dbReference type="PANTHER" id="PTHR40099">
    <property type="entry name" value="ACETOLACTATE SYNTHASE, SMALL SUBUNIT"/>
    <property type="match status" value="1"/>
</dbReference>
<dbReference type="EMBL" id="FNJQ01000014">
    <property type="protein sequence ID" value="SDP33332.1"/>
    <property type="molecule type" value="Genomic_DNA"/>
</dbReference>
<gene>
    <name evidence="2" type="ORF">SAMN05216366_11423</name>
</gene>
<sequence length="141" mass="15244">MSVKQISVFLENRPGTLKSLTAVLAENDINIRALSLADTNDFGIVRMLVDDVFDATNVLKDAGFIASLTPVLVFAVSDKTGGLDNLLAKFEAAQINIEYMYAFAGKKDAYMIFRVSDTKNAEAALRKAGCKALTAEEMTAV</sequence>